<dbReference type="GO" id="GO:0031901">
    <property type="term" value="C:early endosome membrane"/>
    <property type="evidence" value="ECO:0007669"/>
    <property type="project" value="UniProtKB-SubCell"/>
</dbReference>
<dbReference type="FunFam" id="3.60.10.10:FF:000004">
    <property type="entry name" value="Type II inositol 1,4,5-trisphosphate 5-phosphatase"/>
    <property type="match status" value="1"/>
</dbReference>
<evidence type="ECO:0000256" key="7">
    <source>
        <dbReference type="ARBA" id="ARBA00023098"/>
    </source>
</evidence>
<proteinExistence type="inferred from homology"/>
<gene>
    <name evidence="13" type="primary">LOC103524938</name>
</gene>
<evidence type="ECO:0000256" key="8">
    <source>
        <dbReference type="ARBA" id="ARBA00023136"/>
    </source>
</evidence>
<protein>
    <recommendedName>
        <fullName evidence="4">phosphoinositide 5-phosphatase</fullName>
        <ecNumber evidence="4">3.1.3.36</ecNumber>
    </recommendedName>
</protein>
<dbReference type="Gene3D" id="1.10.555.10">
    <property type="entry name" value="Rho GTPase activation protein"/>
    <property type="match status" value="1"/>
</dbReference>
<dbReference type="PaxDb" id="121845-A0A1S3DUG5"/>
<keyword evidence="12" id="KW-1185">Reference proteome</keyword>
<dbReference type="InterPro" id="IPR013783">
    <property type="entry name" value="Ig-like_fold"/>
</dbReference>
<dbReference type="EC" id="3.1.3.36" evidence="4"/>
<evidence type="ECO:0000256" key="4">
    <source>
        <dbReference type="ARBA" id="ARBA00013044"/>
    </source>
</evidence>
<dbReference type="SMART" id="SM00128">
    <property type="entry name" value="IPPc"/>
    <property type="match status" value="1"/>
</dbReference>
<keyword evidence="6" id="KW-0378">Hydrolase</keyword>
<keyword evidence="5" id="KW-0967">Endosome</keyword>
<name>A0A1S3DUG5_DIACI</name>
<dbReference type="Proteomes" id="UP000079169">
    <property type="component" value="Unplaced"/>
</dbReference>
<dbReference type="CDD" id="cd09093">
    <property type="entry name" value="INPP5c_INPP5B"/>
    <property type="match status" value="1"/>
</dbReference>
<dbReference type="InterPro" id="IPR047078">
    <property type="entry name" value="RhoGAP_OCRL1"/>
</dbReference>
<dbReference type="STRING" id="121845.A0A1S3DUG5"/>
<dbReference type="InterPro" id="IPR037793">
    <property type="entry name" value="OCRL1/INPP5B_INPP5c"/>
</dbReference>
<evidence type="ECO:0000313" key="12">
    <source>
        <dbReference type="Proteomes" id="UP000079169"/>
    </source>
</evidence>
<dbReference type="Pfam" id="PF21310">
    <property type="entry name" value="OCRL-like_ASH"/>
    <property type="match status" value="1"/>
</dbReference>
<dbReference type="Pfam" id="PF16776">
    <property type="entry name" value="INPP5B_PH"/>
    <property type="match status" value="1"/>
</dbReference>
<dbReference type="FunFam" id="2.60.40.10:FF:000132">
    <property type="entry name" value="Inositol polyphosphate 5-phosphatase OCRL-1 isoform b"/>
    <property type="match status" value="1"/>
</dbReference>
<dbReference type="GO" id="GO:0030670">
    <property type="term" value="C:phagocytic vesicle membrane"/>
    <property type="evidence" value="ECO:0007669"/>
    <property type="project" value="UniProtKB-SubCell"/>
</dbReference>
<evidence type="ECO:0000256" key="1">
    <source>
        <dbReference type="ARBA" id="ARBA00004146"/>
    </source>
</evidence>
<evidence type="ECO:0000256" key="5">
    <source>
        <dbReference type="ARBA" id="ARBA00022753"/>
    </source>
</evidence>
<dbReference type="InterPro" id="IPR036691">
    <property type="entry name" value="Endo/exonu/phosph_ase_sf"/>
</dbReference>
<dbReference type="AlphaFoldDB" id="A0A1S3DUG5"/>
<dbReference type="InterPro" id="IPR046985">
    <property type="entry name" value="IP5"/>
</dbReference>
<keyword evidence="7" id="KW-0443">Lipid metabolism</keyword>
<comment type="similarity">
    <text evidence="3">Belongs to the inositol 1,4,5-trisphosphate 5-phosphatase type II family.</text>
</comment>
<dbReference type="PROSITE" id="PS50238">
    <property type="entry name" value="RHOGAP"/>
    <property type="match status" value="1"/>
</dbReference>
<dbReference type="SUPFAM" id="SSF48350">
    <property type="entry name" value="GTPase activation domain, GAP"/>
    <property type="match status" value="1"/>
</dbReference>
<dbReference type="GO" id="GO:0046856">
    <property type="term" value="P:phosphatidylinositol dephosphorylation"/>
    <property type="evidence" value="ECO:0007669"/>
    <property type="project" value="InterPro"/>
</dbReference>
<evidence type="ECO:0000259" key="11">
    <source>
        <dbReference type="PROSITE" id="PS50238"/>
    </source>
</evidence>
<feature type="compositionally biased region" description="Basic and acidic residues" evidence="10">
    <location>
        <begin position="819"/>
        <end position="828"/>
    </location>
</feature>
<feature type="region of interest" description="Disordered" evidence="10">
    <location>
        <begin position="819"/>
        <end position="838"/>
    </location>
</feature>
<dbReference type="GeneID" id="103524938"/>
<evidence type="ECO:0000256" key="2">
    <source>
        <dbReference type="ARBA" id="ARBA00004580"/>
    </source>
</evidence>
<dbReference type="InterPro" id="IPR031896">
    <property type="entry name" value="INPP5B_PH_dom"/>
</dbReference>
<accession>A0A1S3DUG5</accession>
<dbReference type="GO" id="GO:0007165">
    <property type="term" value="P:signal transduction"/>
    <property type="evidence" value="ECO:0007669"/>
    <property type="project" value="InterPro"/>
</dbReference>
<dbReference type="Gene3D" id="2.60.40.10">
    <property type="entry name" value="Immunoglobulins"/>
    <property type="match status" value="1"/>
</dbReference>
<dbReference type="InterPro" id="IPR008936">
    <property type="entry name" value="Rho_GTPase_activation_prot"/>
</dbReference>
<dbReference type="GO" id="GO:0052745">
    <property type="term" value="F:inositol phosphate phosphatase activity"/>
    <property type="evidence" value="ECO:0007669"/>
    <property type="project" value="InterPro"/>
</dbReference>
<evidence type="ECO:0000256" key="6">
    <source>
        <dbReference type="ARBA" id="ARBA00022801"/>
    </source>
</evidence>
<dbReference type="InterPro" id="IPR000300">
    <property type="entry name" value="IPPc"/>
</dbReference>
<dbReference type="FunFam" id="1.10.555.10:FF:000012">
    <property type="entry name" value="Putative inositol polyphosphate 5-phosphatase OCRL-1"/>
    <property type="match status" value="1"/>
</dbReference>
<dbReference type="CDD" id="cd04380">
    <property type="entry name" value="RhoGAP_OCRL1"/>
    <property type="match status" value="1"/>
</dbReference>
<dbReference type="Pfam" id="PF22669">
    <property type="entry name" value="Exo_endo_phos2"/>
    <property type="match status" value="1"/>
</dbReference>
<feature type="domain" description="Rho-GAP" evidence="11">
    <location>
        <begin position="664"/>
        <end position="857"/>
    </location>
</feature>
<dbReference type="Gene3D" id="3.60.10.10">
    <property type="entry name" value="Endonuclease/exonuclease/phosphatase"/>
    <property type="match status" value="1"/>
</dbReference>
<reference evidence="13" key="1">
    <citation type="submission" date="2025-08" db="UniProtKB">
        <authorList>
            <consortium name="RefSeq"/>
        </authorList>
    </citation>
    <scope>IDENTIFICATION</scope>
</reference>
<dbReference type="RefSeq" id="XP_008488201.1">
    <property type="nucleotide sequence ID" value="XM_008489979.3"/>
</dbReference>
<dbReference type="PANTHER" id="PTHR11200">
    <property type="entry name" value="INOSITOL 5-PHOSPHATASE"/>
    <property type="match status" value="1"/>
</dbReference>
<comment type="subcellular location">
    <subcellularLocation>
        <location evidence="2">Cytoplasmic vesicle</location>
        <location evidence="2">Phagosome membrane</location>
    </subcellularLocation>
    <subcellularLocation>
        <location evidence="1">Early endosome membrane</location>
    </subcellularLocation>
</comment>
<evidence type="ECO:0000256" key="10">
    <source>
        <dbReference type="SAM" id="MobiDB-lite"/>
    </source>
</evidence>
<dbReference type="Pfam" id="PF00620">
    <property type="entry name" value="RhoGAP"/>
    <property type="match status" value="1"/>
</dbReference>
<dbReference type="GO" id="GO:0004439">
    <property type="term" value="F:phosphatidylinositol-4,5-bisphosphate 5-phosphatase activity"/>
    <property type="evidence" value="ECO:0007669"/>
    <property type="project" value="UniProtKB-EC"/>
</dbReference>
<keyword evidence="8" id="KW-0472">Membrane</keyword>
<organism evidence="12 13">
    <name type="scientific">Diaphorina citri</name>
    <name type="common">Asian citrus psyllid</name>
    <dbReference type="NCBI Taxonomy" id="121845"/>
    <lineage>
        <taxon>Eukaryota</taxon>
        <taxon>Metazoa</taxon>
        <taxon>Ecdysozoa</taxon>
        <taxon>Arthropoda</taxon>
        <taxon>Hexapoda</taxon>
        <taxon>Insecta</taxon>
        <taxon>Pterygota</taxon>
        <taxon>Neoptera</taxon>
        <taxon>Paraneoptera</taxon>
        <taxon>Hemiptera</taxon>
        <taxon>Sternorrhyncha</taxon>
        <taxon>Psylloidea</taxon>
        <taxon>Psyllidae</taxon>
        <taxon>Diaphorininae</taxon>
        <taxon>Diaphorina</taxon>
    </lineage>
</organism>
<dbReference type="SUPFAM" id="SSF56219">
    <property type="entry name" value="DNase I-like"/>
    <property type="match status" value="1"/>
</dbReference>
<dbReference type="KEGG" id="dci:103524938"/>
<dbReference type="InterPro" id="IPR000198">
    <property type="entry name" value="RhoGAP_dom"/>
</dbReference>
<dbReference type="InterPro" id="IPR048869">
    <property type="entry name" value="OCRL-1_2_ASH"/>
</dbReference>
<evidence type="ECO:0000256" key="9">
    <source>
        <dbReference type="ARBA" id="ARBA00023329"/>
    </source>
</evidence>
<evidence type="ECO:0000313" key="13">
    <source>
        <dbReference type="RefSeq" id="XP_008488201.1"/>
    </source>
</evidence>
<keyword evidence="9" id="KW-0968">Cytoplasmic vesicle</keyword>
<dbReference type="PANTHER" id="PTHR11200:SF300">
    <property type="entry name" value="TYPE II INOSITOL 1,4,5-TRISPHOSPHATE 5-PHOSPHATASE"/>
    <property type="match status" value="1"/>
</dbReference>
<dbReference type="Gene3D" id="2.30.29.110">
    <property type="match status" value="1"/>
</dbReference>
<dbReference type="SMART" id="SM00324">
    <property type="entry name" value="RhoGAP"/>
    <property type="match status" value="1"/>
</dbReference>
<dbReference type="OMA" id="WDTSEKG"/>
<evidence type="ECO:0000256" key="3">
    <source>
        <dbReference type="ARBA" id="ARBA00005910"/>
    </source>
</evidence>
<sequence length="864" mass="97985">MNSIQKLLSSDESIISSHEVSLVQGWMRSSKHLIILEKSRDLKALLVASEGVDYALPIDSDFKFDIDCESKSKNAGDVFISITYQKNKLLFEMLPVSKTNAFINELLKAMEHQSKRKSAGDYSWLKKYSKKTDLTVENQGVVMDARTCTVPSENRAVFVCTCAALGKFVILGIEVLTFCWTYDSVIKYQMSIREQDYTYIQGIQVFIGTWNVNGQSPSCDLSDWLTTTVDPPHIYAIGFQELDLSKEAFLFNETLKEDEWLRAVTKSLHPGAAYQKICLVRLVGMMLIVFVEENLAQHVHNVASDTVGTGIMGKLGNKGGVAIRLDLHTTSLCFVNSHLAAHTEEFERRNQDFHDIDSRIAFTGFLPPKSIKDHDQIYWLGDLNYRITDLDLTKVKNLINAGKYQTILEHDQLTRQHAKGNVFLGYKEGAIHFRPTYKYDVGTDDWDSSEKNRAPAWCDRVLYKGDGIRQQVDYKSVPSLKISDHKPVMSLFNSDIRVIDAVRYRKVHEEVMKKLDKLENEFLPQVMVDNTEVVFDTLRFLEAQNKTLIIANTGQVPVQFEFIKKFDDSNYCKDWLHIEPYMGFILPGEKCDVKLEVYVDKRCASKMNSGQDKIYDILVLHLEGGKDLFITVTGSYERSVFGCSIETLVQLNVPLRDVALGKLIELESSKDSGTLSNTSYSVPKEIWFLVDHLYRHGLKQQNLFEHPGLPSEILLIRNWLDTGSSDPLPGSVHSVAESLLLLLESTAEPLIPYNMHPACLTASTSYVQAKQLIASLPLCSRNVYLYLCSFLQELLSHAEENRLDAKTIATLFGQIFLRDPPRSRDPSARGKSQTQTQARRKANFVYHFLVNDFSELIAPVNHPG</sequence>